<evidence type="ECO:0000313" key="2">
    <source>
        <dbReference type="Proteomes" id="UP000076976"/>
    </source>
</evidence>
<keyword evidence="2" id="KW-1185">Reference proteome</keyword>
<protein>
    <recommendedName>
        <fullName evidence="3">Class I SAM-dependent methyltransferase</fullName>
    </recommendedName>
</protein>
<dbReference type="Gene3D" id="3.40.50.150">
    <property type="entry name" value="Vaccinia Virus protein VP39"/>
    <property type="match status" value="1"/>
</dbReference>
<reference evidence="1 2" key="1">
    <citation type="submission" date="2016-01" db="EMBL/GenBank/DDBJ databases">
        <title>Janibacter melonis strain CD11_4 genome sequencing and assembly.</title>
        <authorList>
            <person name="Nair G.R."/>
            <person name="Kaur G."/>
            <person name="Chander A.M."/>
            <person name="Mayilraj S."/>
        </authorList>
    </citation>
    <scope>NUCLEOTIDE SEQUENCE [LARGE SCALE GENOMIC DNA]</scope>
    <source>
        <strain evidence="1 2">CD11-4</strain>
    </source>
</reference>
<gene>
    <name evidence="1" type="ORF">AWH69_12505</name>
</gene>
<proteinExistence type="predicted"/>
<organism evidence="1 2">
    <name type="scientific">Janibacter melonis</name>
    <dbReference type="NCBI Taxonomy" id="262209"/>
    <lineage>
        <taxon>Bacteria</taxon>
        <taxon>Bacillati</taxon>
        <taxon>Actinomycetota</taxon>
        <taxon>Actinomycetes</taxon>
        <taxon>Micrococcales</taxon>
        <taxon>Intrasporangiaceae</taxon>
        <taxon>Janibacter</taxon>
    </lineage>
</organism>
<dbReference type="Proteomes" id="UP000076976">
    <property type="component" value="Unassembled WGS sequence"/>
</dbReference>
<dbReference type="Pfam" id="PF13578">
    <property type="entry name" value="Methyltransf_24"/>
    <property type="match status" value="1"/>
</dbReference>
<dbReference type="InterPro" id="IPR029063">
    <property type="entry name" value="SAM-dependent_MTases_sf"/>
</dbReference>
<dbReference type="AlphaFoldDB" id="A0A176QBW0"/>
<comment type="caution">
    <text evidence="1">The sequence shown here is derived from an EMBL/GenBank/DDBJ whole genome shotgun (WGS) entry which is preliminary data.</text>
</comment>
<evidence type="ECO:0000313" key="1">
    <source>
        <dbReference type="EMBL" id="OAB87169.1"/>
    </source>
</evidence>
<name>A0A176QBW0_9MICO</name>
<dbReference type="EMBL" id="LQZG01000003">
    <property type="protein sequence ID" value="OAB87169.1"/>
    <property type="molecule type" value="Genomic_DNA"/>
</dbReference>
<accession>A0A176QBW0</accession>
<dbReference type="STRING" id="262209.AWH69_12505"/>
<sequence length="240" mass="26848">MMGSSMRHPIDSEDIWRRVDSVPGWLTRAQALELVRLVRLTPQANVVEIGSHQGRSTLALALSDPRAHITAVDPFITARLFNGPSVRALLLDNLETGGVLAQVTLLTMRSSEALRSWTSTRPVDVLYIDGKHDVVSLLRDMRWRRHIRHGGCIAVHDAFSSIGVTLGLAMTLPFSRTVVLTHRVGSLAVLHVRRPQVGERLRFLVHVPWFARNVLIKILLRLGRSTTAGRLGHTDRFDPY</sequence>
<dbReference type="SUPFAM" id="SSF53335">
    <property type="entry name" value="S-adenosyl-L-methionine-dependent methyltransferases"/>
    <property type="match status" value="1"/>
</dbReference>
<evidence type="ECO:0008006" key="3">
    <source>
        <dbReference type="Google" id="ProtNLM"/>
    </source>
</evidence>